<keyword evidence="3" id="KW-1185">Reference proteome</keyword>
<accession>A0A388TDM9</accession>
<dbReference type="CDD" id="cd00118">
    <property type="entry name" value="LysM"/>
    <property type="match status" value="1"/>
</dbReference>
<name>A0A388TDM9_TERA1</name>
<proteinExistence type="predicted"/>
<dbReference type="PANTHER" id="PTHR33734">
    <property type="entry name" value="LYSM DOMAIN-CONTAINING GPI-ANCHORED PROTEIN 2"/>
    <property type="match status" value="1"/>
</dbReference>
<feature type="non-terminal residue" evidence="2">
    <location>
        <position position="1"/>
    </location>
</feature>
<dbReference type="Gene3D" id="3.10.350.10">
    <property type="entry name" value="LysM domain"/>
    <property type="match status" value="1"/>
</dbReference>
<evidence type="ECO:0000259" key="1">
    <source>
        <dbReference type="PROSITE" id="PS51782"/>
    </source>
</evidence>
<dbReference type="Pfam" id="PF01476">
    <property type="entry name" value="LysM"/>
    <property type="match status" value="1"/>
</dbReference>
<dbReference type="InterPro" id="IPR036779">
    <property type="entry name" value="LysM_dom_sf"/>
</dbReference>
<dbReference type="AlphaFoldDB" id="A0A388TDM9"/>
<evidence type="ECO:0000313" key="3">
    <source>
        <dbReference type="Proteomes" id="UP000269352"/>
    </source>
</evidence>
<feature type="domain" description="LysM" evidence="1">
    <location>
        <begin position="681"/>
        <end position="725"/>
    </location>
</feature>
<dbReference type="GO" id="GO:0008932">
    <property type="term" value="F:lytic endotransglycosylase activity"/>
    <property type="evidence" value="ECO:0007669"/>
    <property type="project" value="TreeGrafter"/>
</dbReference>
<dbReference type="PROSITE" id="PS51782">
    <property type="entry name" value="LYSM"/>
    <property type="match status" value="1"/>
</dbReference>
<dbReference type="SUPFAM" id="SSF54106">
    <property type="entry name" value="LysM domain"/>
    <property type="match status" value="1"/>
</dbReference>
<organism evidence="2 3">
    <name type="scientific">Termititenax aidoneus</name>
    <dbReference type="NCBI Taxonomy" id="2218524"/>
    <lineage>
        <taxon>Bacteria</taxon>
        <taxon>Bacillati</taxon>
        <taxon>Candidatus Margulisiibacteriota</taxon>
        <taxon>Candidatus Termititenacia</taxon>
        <taxon>Candidatus Termititenacales</taxon>
        <taxon>Candidatus Termititenacaceae</taxon>
        <taxon>Candidatus Termititenax</taxon>
    </lineage>
</organism>
<sequence>GIDPPPQLTQDEINRRFGRMNTASQVVKNITTFAGTAFATQALSKLPNFLLKQASARFGLNLAAAGAGRIITIAGTKVIPVAGQIFMAIETGALIVNTLEDIFAPDPTKLDSYSAYAMDTAMPLRQLLDLNGANGAQLYQAQLAQKLESIGSSQDSVGTYFERARTALRGQLSKEPDQKKFDAMWNEFINALPSGDLDLAKLRDTWQTTPLLKEVVQLGDGLINSGGTGDGNICITGKEALGNKTRFFEAILANAWRYFIADNVQELSGTPALLTVPNPAAQEAYKYFLQSCLTPVNRDQADFVWRNRFGLAPNTDIASQLRKYDIELDPQTLQCIRVSNSNKFFRESDSNNLLRPGQILAEEPEIFVDFVKYLVFEEKEDEMKRLVTARNGSFGTNWQNICKKFADKISSRASTAELEQFILAEILPKIGSFADVWLKDYFNYRIKQSKLYDVTGDIDDMTKRDRQIQLYNQQNLYRGAYADRVSMTRNDPPRGWSLAEADTKTASLFIKQSLAVLDHLNGSRPLDSDIQAELKPLIDYYKKFSAAERQNLRNYLSGQSALASLDVNSLPSLYDKIEIGKPFLDLLDAKQSEIDNAKASAEALNTVLQDADFQKAMGIFAASLTPPVPQRVATNQYNALQVAQYNYQKIRERLVADGRLASDADDLSVLAIILPPDLPEDIYTVAAGDTLGKIARKYATTVEELIRLNNIANPNLIFAGQSLIIRE</sequence>
<dbReference type="Proteomes" id="UP000269352">
    <property type="component" value="Unassembled WGS sequence"/>
</dbReference>
<dbReference type="SMART" id="SM00257">
    <property type="entry name" value="LysM"/>
    <property type="match status" value="1"/>
</dbReference>
<dbReference type="PANTHER" id="PTHR33734:SF22">
    <property type="entry name" value="MEMBRANE-BOUND LYTIC MUREIN TRANSGLYCOSYLASE D"/>
    <property type="match status" value="1"/>
</dbReference>
<dbReference type="EMBL" id="BGZN01000067">
    <property type="protein sequence ID" value="GBR74680.1"/>
    <property type="molecule type" value="Genomic_DNA"/>
</dbReference>
<evidence type="ECO:0000313" key="2">
    <source>
        <dbReference type="EMBL" id="GBR74680.1"/>
    </source>
</evidence>
<reference evidence="2 3" key="1">
    <citation type="journal article" date="2019" name="ISME J.">
        <title>Genome analyses of uncultured TG2/ZB3 bacteria in 'Margulisbacteria' specifically attached to ectosymbiotic spirochetes of protists in the termite gut.</title>
        <authorList>
            <person name="Utami Y.D."/>
            <person name="Kuwahara H."/>
            <person name="Igai K."/>
            <person name="Murakami T."/>
            <person name="Sugaya K."/>
            <person name="Morikawa T."/>
            <person name="Nagura Y."/>
            <person name="Yuki M."/>
            <person name="Deevong P."/>
            <person name="Inoue T."/>
            <person name="Kihara K."/>
            <person name="Lo N."/>
            <person name="Yamada A."/>
            <person name="Ohkuma M."/>
            <person name="Hongoh Y."/>
        </authorList>
    </citation>
    <scope>NUCLEOTIDE SEQUENCE [LARGE SCALE GENOMIC DNA]</scope>
    <source>
        <strain evidence="2">NkOx7-01</strain>
    </source>
</reference>
<dbReference type="InterPro" id="IPR018392">
    <property type="entry name" value="LysM"/>
</dbReference>
<protein>
    <recommendedName>
        <fullName evidence="1">LysM domain-containing protein</fullName>
    </recommendedName>
</protein>
<comment type="caution">
    <text evidence="2">The sequence shown here is derived from an EMBL/GenBank/DDBJ whole genome shotgun (WGS) entry which is preliminary data.</text>
</comment>
<gene>
    <name evidence="2" type="ORF">NO1_1814</name>
</gene>